<evidence type="ECO:0008006" key="4">
    <source>
        <dbReference type="Google" id="ProtNLM"/>
    </source>
</evidence>
<name>A0A2W5QFY2_VARPD</name>
<dbReference type="InterPro" id="IPR002514">
    <property type="entry name" value="Transposase_8"/>
</dbReference>
<protein>
    <recommendedName>
        <fullName evidence="4">Transposase</fullName>
    </recommendedName>
</protein>
<comment type="caution">
    <text evidence="2">The sequence shown here is derived from an EMBL/GenBank/DDBJ whole genome shotgun (WGS) entry which is preliminary data.</text>
</comment>
<dbReference type="GO" id="GO:0006313">
    <property type="term" value="P:DNA transposition"/>
    <property type="evidence" value="ECO:0007669"/>
    <property type="project" value="InterPro"/>
</dbReference>
<reference evidence="2 3" key="1">
    <citation type="submission" date="2017-08" db="EMBL/GenBank/DDBJ databases">
        <title>Infants hospitalized years apart are colonized by the same room-sourced microbial strains.</title>
        <authorList>
            <person name="Brooks B."/>
            <person name="Olm M.R."/>
            <person name="Firek B.A."/>
            <person name="Baker R."/>
            <person name="Thomas B.C."/>
            <person name="Morowitz M.J."/>
            <person name="Banfield J.F."/>
        </authorList>
    </citation>
    <scope>NUCLEOTIDE SEQUENCE [LARGE SCALE GENOMIC DNA]</scope>
    <source>
        <strain evidence="2">S2_005_003_R2_41</strain>
    </source>
</reference>
<dbReference type="SUPFAM" id="SSF46689">
    <property type="entry name" value="Homeodomain-like"/>
    <property type="match status" value="1"/>
</dbReference>
<dbReference type="GO" id="GO:0003677">
    <property type="term" value="F:DNA binding"/>
    <property type="evidence" value="ECO:0007669"/>
    <property type="project" value="InterPro"/>
</dbReference>
<feature type="region of interest" description="Disordered" evidence="1">
    <location>
        <begin position="76"/>
        <end position="96"/>
    </location>
</feature>
<gene>
    <name evidence="2" type="ORF">DI563_07920</name>
</gene>
<proteinExistence type="predicted"/>
<sequence>MGVRSKGCSCPLRLGGYVNTISAQNPGDRRRRRLHSDEFKANAVALAAQPGMSMAAVAMSLGINANLLRRWVRASEMQPRRPEPGSAPKTLSEAAPSPVVSGFVPVQLPAPAEPPAPPSDIRMEVRRGAVHVVVTWPAALASQCGGWLRDLLR</sequence>
<dbReference type="Gene3D" id="1.10.10.60">
    <property type="entry name" value="Homeodomain-like"/>
    <property type="match status" value="1"/>
</dbReference>
<dbReference type="GO" id="GO:0004803">
    <property type="term" value="F:transposase activity"/>
    <property type="evidence" value="ECO:0007669"/>
    <property type="project" value="InterPro"/>
</dbReference>
<dbReference type="AlphaFoldDB" id="A0A2W5QFY2"/>
<accession>A0A2W5QFY2</accession>
<dbReference type="EMBL" id="QFPP01000063">
    <property type="protein sequence ID" value="PZQ76096.1"/>
    <property type="molecule type" value="Genomic_DNA"/>
</dbReference>
<evidence type="ECO:0000313" key="2">
    <source>
        <dbReference type="EMBL" id="PZQ76096.1"/>
    </source>
</evidence>
<evidence type="ECO:0000256" key="1">
    <source>
        <dbReference type="SAM" id="MobiDB-lite"/>
    </source>
</evidence>
<dbReference type="InterPro" id="IPR009057">
    <property type="entry name" value="Homeodomain-like_sf"/>
</dbReference>
<dbReference type="Pfam" id="PF01527">
    <property type="entry name" value="HTH_Tnp_1"/>
    <property type="match status" value="1"/>
</dbReference>
<dbReference type="Proteomes" id="UP000249135">
    <property type="component" value="Unassembled WGS sequence"/>
</dbReference>
<evidence type="ECO:0000313" key="3">
    <source>
        <dbReference type="Proteomes" id="UP000249135"/>
    </source>
</evidence>
<organism evidence="2 3">
    <name type="scientific">Variovorax paradoxus</name>
    <dbReference type="NCBI Taxonomy" id="34073"/>
    <lineage>
        <taxon>Bacteria</taxon>
        <taxon>Pseudomonadati</taxon>
        <taxon>Pseudomonadota</taxon>
        <taxon>Betaproteobacteria</taxon>
        <taxon>Burkholderiales</taxon>
        <taxon>Comamonadaceae</taxon>
        <taxon>Variovorax</taxon>
    </lineage>
</organism>